<dbReference type="GO" id="GO:0008270">
    <property type="term" value="F:zinc ion binding"/>
    <property type="evidence" value="ECO:0007669"/>
    <property type="project" value="InterPro"/>
</dbReference>
<proteinExistence type="predicted"/>
<evidence type="ECO:0000313" key="3">
    <source>
        <dbReference type="EMBL" id="GEZ58491.1"/>
    </source>
</evidence>
<gene>
    <name evidence="3" type="ORF">Tci_530464</name>
</gene>
<dbReference type="Pfam" id="PF14223">
    <property type="entry name" value="Retrotran_gag_2"/>
    <property type="match status" value="1"/>
</dbReference>
<protein>
    <recommendedName>
        <fullName evidence="2">CCHC-type domain-containing protein</fullName>
    </recommendedName>
</protein>
<evidence type="ECO:0000259" key="2">
    <source>
        <dbReference type="Pfam" id="PF00098"/>
    </source>
</evidence>
<feature type="non-terminal residue" evidence="3">
    <location>
        <position position="1"/>
    </location>
</feature>
<dbReference type="AlphaFoldDB" id="A0A699IL47"/>
<accession>A0A699IL47</accession>
<dbReference type="Gene3D" id="4.10.60.10">
    <property type="entry name" value="Zinc finger, CCHC-type"/>
    <property type="match status" value="1"/>
</dbReference>
<feature type="compositionally biased region" description="Polar residues" evidence="1">
    <location>
        <begin position="1"/>
        <end position="10"/>
    </location>
</feature>
<reference evidence="3" key="1">
    <citation type="journal article" date="2019" name="Sci. Rep.">
        <title>Draft genome of Tanacetum cinerariifolium, the natural source of mosquito coil.</title>
        <authorList>
            <person name="Yamashiro T."/>
            <person name="Shiraishi A."/>
            <person name="Satake H."/>
            <person name="Nakayama K."/>
        </authorList>
    </citation>
    <scope>NUCLEOTIDE SEQUENCE</scope>
</reference>
<dbReference type="GO" id="GO:0003676">
    <property type="term" value="F:nucleic acid binding"/>
    <property type="evidence" value="ECO:0007669"/>
    <property type="project" value="InterPro"/>
</dbReference>
<feature type="region of interest" description="Disordered" evidence="1">
    <location>
        <begin position="1"/>
        <end position="23"/>
    </location>
</feature>
<name>A0A699IL47_TANCI</name>
<dbReference type="InterPro" id="IPR001878">
    <property type="entry name" value="Znf_CCHC"/>
</dbReference>
<evidence type="ECO:0000256" key="1">
    <source>
        <dbReference type="SAM" id="MobiDB-lite"/>
    </source>
</evidence>
<dbReference type="EMBL" id="BKCJ010296967">
    <property type="protein sequence ID" value="GEZ58491.1"/>
    <property type="molecule type" value="Genomic_DNA"/>
</dbReference>
<feature type="domain" description="CCHC-type" evidence="2">
    <location>
        <begin position="318"/>
        <end position="331"/>
    </location>
</feature>
<comment type="caution">
    <text evidence="3">The sequence shown here is derived from an EMBL/GenBank/DDBJ whole genome shotgun (WGS) entry which is preliminary data.</text>
</comment>
<organism evidence="3">
    <name type="scientific">Tanacetum cinerariifolium</name>
    <name type="common">Dalmatian daisy</name>
    <name type="synonym">Chrysanthemum cinerariifolium</name>
    <dbReference type="NCBI Taxonomy" id="118510"/>
    <lineage>
        <taxon>Eukaryota</taxon>
        <taxon>Viridiplantae</taxon>
        <taxon>Streptophyta</taxon>
        <taxon>Embryophyta</taxon>
        <taxon>Tracheophyta</taxon>
        <taxon>Spermatophyta</taxon>
        <taxon>Magnoliopsida</taxon>
        <taxon>eudicotyledons</taxon>
        <taxon>Gunneridae</taxon>
        <taxon>Pentapetalae</taxon>
        <taxon>asterids</taxon>
        <taxon>campanulids</taxon>
        <taxon>Asterales</taxon>
        <taxon>Asteraceae</taxon>
        <taxon>Asteroideae</taxon>
        <taxon>Anthemideae</taxon>
        <taxon>Anthemidinae</taxon>
        <taxon>Tanacetum</taxon>
    </lineage>
</organism>
<dbReference type="Pfam" id="PF00098">
    <property type="entry name" value="zf-CCHC"/>
    <property type="match status" value="1"/>
</dbReference>
<sequence>ETLAESTEGTPQFGPERPRVYSDLNSEEKDRYNADIRATNILLHGLPKDIYTLINYYTDAKDIWDNVKMLLEGSELTKEDQESQLYDDFEHFRQHKRESIHEYYVRFAKLINDMRNIKMTMSKLQLNSKFVNNMLPEWGRYVTAVKLNRGLRDSNYDQLYAYLKQHETHAKENKMILERFSQPTVDPLTLLSNVSNPQHYSPSSSASSFTQIPPALAESSSPAEDLIENLTNTLALLTQSYRTFLPQTNNQLRTSSNARNQATIQDGREVVQNVQGRPNRGQGMNPRGGNATGYERAPNRVGNDNQGQARPGQARTVKCYNCNGTGHIARNSTQPKRPQNSEYFKDKMLLMQAQENRVALDAEQLLFLAGGQDNVFDDDVDEQLVQDLALNVDNVFQADDCDAFDSDVDEAPTAQTMFMANLSSADPATDEAGPSYDSDILSEVLDYEHYLDAACAHHEGHVTHDNIQLEHFFDSHADYTSDSHMIPYDQYVRDNEVPVVHSGASAVPTDAFMMIYDDMCESHDQSVSYPSRNTVVQNSLTAELATYREHVKLYEQRAKFELTEREQKINDQLRIVISDRNFKEETLKKEPHSIKLQLASTINHNKSMTVHMLCRPRPNSNELNRVAIGYKNPLCLTRAKQVQPALYNGLEIIKDNHTPAIVHNSEDTLEITEITRKKMNDKMNDPECVTHKVKIAPHDYSKENLLATFTPQKQLTPEQIFWSNDLMKLKFEALKERTKASRPIKAFTVYPPDIC</sequence>
<feature type="region of interest" description="Disordered" evidence="1">
    <location>
        <begin position="275"/>
        <end position="313"/>
    </location>
</feature>